<dbReference type="UniPathway" id="UPA00051">
    <property type="reaction ID" value="UER00464"/>
</dbReference>
<dbReference type="NCBIfam" id="NF011456">
    <property type="entry name" value="PRK14874.1"/>
    <property type="match status" value="1"/>
</dbReference>
<sequence>MASLSHPLKPHFLSTPKHKLQPKKLPTKVRMSFQESGPSVAVVGVTGAVGQEFLSVLSDRDFPYRSLKLLASKRSAGKSISFQDRTFTVQELTSDSFNDVDIALFSAGGSISKEFGPIAVEKGAIVVDNSSAFRMVDGVPLVIPEVNPEAMGGIKVGMKKGALIANPNCSTIICLMAATPLHRRAKVTRMVVSTYQAASGAGAAAMHELELQTREVLEGKPPTCNIFKQQYAFNLFSHNAPVLENGYNEEEMKMVKETRKIWNDADVKVTATCIRVPVMRAHAESVNLQFEKPLDEDTAREILKNAPGVIVIDDRISNHFPTPLEVSNKDDVAVGRIRQDLSLEGNQGLDIFVCGDQVRKGAALNAVQIAELLL</sequence>
<evidence type="ECO:0000256" key="13">
    <source>
        <dbReference type="ARBA" id="ARBA00047891"/>
    </source>
</evidence>
<comment type="pathway">
    <text evidence="2">Amino-acid biosynthesis; L-threonine biosynthesis; L-threonine from L-aspartate: step 2/5.</text>
</comment>
<dbReference type="PANTHER" id="PTHR46278:SF2">
    <property type="entry name" value="ASPARTATE-SEMIALDEHYDE DEHYDROGENASE"/>
    <property type="match status" value="1"/>
</dbReference>
<evidence type="ECO:0000256" key="14">
    <source>
        <dbReference type="PIRSR" id="PIRSR000148-1"/>
    </source>
</evidence>
<dbReference type="InterPro" id="IPR036291">
    <property type="entry name" value="NAD(P)-bd_dom_sf"/>
</dbReference>
<evidence type="ECO:0000256" key="3">
    <source>
        <dbReference type="ARBA" id="ARBA00010584"/>
    </source>
</evidence>
<dbReference type="SMART" id="SM00859">
    <property type="entry name" value="Semialdhyde_dh"/>
    <property type="match status" value="1"/>
</dbReference>
<evidence type="ECO:0000313" key="18">
    <source>
        <dbReference type="Proteomes" id="UP000322667"/>
    </source>
</evidence>
<dbReference type="GO" id="GO:0009097">
    <property type="term" value="P:isoleucine biosynthetic process"/>
    <property type="evidence" value="ECO:0007669"/>
    <property type="project" value="InterPro"/>
</dbReference>
<evidence type="ECO:0000256" key="11">
    <source>
        <dbReference type="ARBA" id="ARBA00023154"/>
    </source>
</evidence>
<dbReference type="GO" id="GO:0019877">
    <property type="term" value="P:diaminopimelate biosynthetic process"/>
    <property type="evidence" value="ECO:0007669"/>
    <property type="project" value="UniProtKB-KW"/>
</dbReference>
<comment type="catalytic activity">
    <reaction evidence="13">
        <text>L-aspartate 4-semialdehyde + phosphate + NADP(+) = 4-phospho-L-aspartate + NADPH + H(+)</text>
        <dbReference type="Rhea" id="RHEA:24284"/>
        <dbReference type="ChEBI" id="CHEBI:15378"/>
        <dbReference type="ChEBI" id="CHEBI:43474"/>
        <dbReference type="ChEBI" id="CHEBI:57535"/>
        <dbReference type="ChEBI" id="CHEBI:57783"/>
        <dbReference type="ChEBI" id="CHEBI:58349"/>
        <dbReference type="ChEBI" id="CHEBI:537519"/>
        <dbReference type="EC" id="1.2.1.11"/>
    </reaction>
</comment>
<evidence type="ECO:0000256" key="8">
    <source>
        <dbReference type="ARBA" id="ARBA00022857"/>
    </source>
</evidence>
<dbReference type="HAMAP" id="MF_02121">
    <property type="entry name" value="ASADH"/>
    <property type="match status" value="1"/>
</dbReference>
<feature type="domain" description="Semialdehyde dehydrogenase NAD-binding" evidence="16">
    <location>
        <begin position="39"/>
        <end position="154"/>
    </location>
</feature>
<evidence type="ECO:0000313" key="17">
    <source>
        <dbReference type="EMBL" id="TYH90142.1"/>
    </source>
</evidence>
<proteinExistence type="inferred from homology"/>
<dbReference type="UniPathway" id="UPA00050">
    <property type="reaction ID" value="UER00463"/>
</dbReference>
<name>A0A5D2MFZ7_GOSTO</name>
<dbReference type="GO" id="GO:0009086">
    <property type="term" value="P:methionine biosynthetic process"/>
    <property type="evidence" value="ECO:0007669"/>
    <property type="project" value="UniProtKB-KW"/>
</dbReference>
<dbReference type="SUPFAM" id="SSF51735">
    <property type="entry name" value="NAD(P)-binding Rossmann-fold domains"/>
    <property type="match status" value="1"/>
</dbReference>
<comment type="similarity">
    <text evidence="3">Belongs to the aspartate-semialdehyde dehydrogenase family.</text>
</comment>
<evidence type="ECO:0000256" key="15">
    <source>
        <dbReference type="SAM" id="MobiDB-lite"/>
    </source>
</evidence>
<evidence type="ECO:0000256" key="1">
    <source>
        <dbReference type="ARBA" id="ARBA00005021"/>
    </source>
</evidence>
<dbReference type="Pfam" id="PF01118">
    <property type="entry name" value="Semialdhyde_dh"/>
    <property type="match status" value="1"/>
</dbReference>
<comment type="subunit">
    <text evidence="4">Homodimer.</text>
</comment>
<dbReference type="EMBL" id="CM017622">
    <property type="protein sequence ID" value="TYH90142.1"/>
    <property type="molecule type" value="Genomic_DNA"/>
</dbReference>
<dbReference type="GO" id="GO:0009088">
    <property type="term" value="P:threonine biosynthetic process"/>
    <property type="evidence" value="ECO:0007669"/>
    <property type="project" value="UniProtKB-UniPathway"/>
</dbReference>
<dbReference type="PIRSF" id="PIRSF000148">
    <property type="entry name" value="ASA_dh"/>
    <property type="match status" value="1"/>
</dbReference>
<dbReference type="InterPro" id="IPR005986">
    <property type="entry name" value="Asp_semialdehyde_DH_beta"/>
</dbReference>
<dbReference type="AlphaFoldDB" id="A0A5D2MFZ7"/>
<dbReference type="EC" id="1.2.1.11" evidence="5"/>
<dbReference type="Gene3D" id="3.40.50.720">
    <property type="entry name" value="NAD(P)-binding Rossmann-like Domain"/>
    <property type="match status" value="1"/>
</dbReference>
<dbReference type="SUPFAM" id="SSF55347">
    <property type="entry name" value="Glyceraldehyde-3-phosphate dehydrogenase-like, C-terminal domain"/>
    <property type="match status" value="1"/>
</dbReference>
<dbReference type="InterPro" id="IPR000534">
    <property type="entry name" value="Semialdehyde_DH_NAD-bd"/>
</dbReference>
<keyword evidence="10" id="KW-0560">Oxidoreductase</keyword>
<dbReference type="GO" id="GO:0004073">
    <property type="term" value="F:aspartate-semialdehyde dehydrogenase activity"/>
    <property type="evidence" value="ECO:0007669"/>
    <property type="project" value="UniProtKB-EC"/>
</dbReference>
<keyword evidence="12" id="KW-0486">Methionine biosynthesis</keyword>
<keyword evidence="8" id="KW-0521">NADP</keyword>
<protein>
    <recommendedName>
        <fullName evidence="5">aspartate-semialdehyde dehydrogenase</fullName>
        <ecNumber evidence="5">1.2.1.11</ecNumber>
    </recommendedName>
</protein>
<evidence type="ECO:0000256" key="5">
    <source>
        <dbReference type="ARBA" id="ARBA00013120"/>
    </source>
</evidence>
<comment type="pathway">
    <text evidence="1">Amino-acid biosynthesis; L-methionine biosynthesis via de novo pathway; L-homoserine from L-aspartate: step 2/3.</text>
</comment>
<keyword evidence="11" id="KW-0457">Lysine biosynthesis</keyword>
<dbReference type="GO" id="GO:0051287">
    <property type="term" value="F:NAD binding"/>
    <property type="evidence" value="ECO:0007669"/>
    <property type="project" value="InterPro"/>
</dbReference>
<dbReference type="Pfam" id="PF02774">
    <property type="entry name" value="Semialdhyde_dhC"/>
    <property type="match status" value="1"/>
</dbReference>
<keyword evidence="18" id="KW-1185">Reference proteome</keyword>
<evidence type="ECO:0000256" key="2">
    <source>
        <dbReference type="ARBA" id="ARBA00005097"/>
    </source>
</evidence>
<dbReference type="CDD" id="cd02316">
    <property type="entry name" value="VcASADH2_like_N"/>
    <property type="match status" value="1"/>
</dbReference>
<evidence type="ECO:0000256" key="7">
    <source>
        <dbReference type="ARBA" id="ARBA00022697"/>
    </source>
</evidence>
<evidence type="ECO:0000256" key="4">
    <source>
        <dbReference type="ARBA" id="ARBA00011738"/>
    </source>
</evidence>
<dbReference type="GO" id="GO:0009089">
    <property type="term" value="P:lysine biosynthetic process via diaminopimelate"/>
    <property type="evidence" value="ECO:0007669"/>
    <property type="project" value="UniProtKB-UniPathway"/>
</dbReference>
<keyword evidence="9" id="KW-0220">Diaminopimelate biosynthesis</keyword>
<gene>
    <name evidence="17" type="ORF">ES332_A13G029400v1</name>
</gene>
<dbReference type="InterPro" id="IPR012280">
    <property type="entry name" value="Semialdhyde_DH_dimer_dom"/>
</dbReference>
<accession>A0A5D2MFZ7</accession>
<keyword evidence="7" id="KW-0791">Threonine biosynthesis</keyword>
<dbReference type="GO" id="GO:0050661">
    <property type="term" value="F:NADP binding"/>
    <property type="evidence" value="ECO:0007669"/>
    <property type="project" value="InterPro"/>
</dbReference>
<dbReference type="Gene3D" id="3.30.360.10">
    <property type="entry name" value="Dihydrodipicolinate Reductase, domain 2"/>
    <property type="match status" value="1"/>
</dbReference>
<dbReference type="InterPro" id="IPR012080">
    <property type="entry name" value="Asp_semialdehyde_DH"/>
</dbReference>
<evidence type="ECO:0000259" key="16">
    <source>
        <dbReference type="SMART" id="SM00859"/>
    </source>
</evidence>
<feature type="active site" description="Acyl-thioester intermediate" evidence="14">
    <location>
        <position position="169"/>
    </location>
</feature>
<evidence type="ECO:0000256" key="10">
    <source>
        <dbReference type="ARBA" id="ARBA00023002"/>
    </source>
</evidence>
<feature type="active site" description="Proton acceptor" evidence="14">
    <location>
        <position position="282"/>
    </location>
</feature>
<dbReference type="NCBIfam" id="TIGR01296">
    <property type="entry name" value="asd_B"/>
    <property type="match status" value="1"/>
</dbReference>
<evidence type="ECO:0000256" key="12">
    <source>
        <dbReference type="ARBA" id="ARBA00023167"/>
    </source>
</evidence>
<organism evidence="17 18">
    <name type="scientific">Gossypium tomentosum</name>
    <name type="common">Hawaiian cotton</name>
    <name type="synonym">Gossypium sandvicense</name>
    <dbReference type="NCBI Taxonomy" id="34277"/>
    <lineage>
        <taxon>Eukaryota</taxon>
        <taxon>Viridiplantae</taxon>
        <taxon>Streptophyta</taxon>
        <taxon>Embryophyta</taxon>
        <taxon>Tracheophyta</taxon>
        <taxon>Spermatophyta</taxon>
        <taxon>Magnoliopsida</taxon>
        <taxon>eudicotyledons</taxon>
        <taxon>Gunneridae</taxon>
        <taxon>Pentapetalae</taxon>
        <taxon>rosids</taxon>
        <taxon>malvids</taxon>
        <taxon>Malvales</taxon>
        <taxon>Malvaceae</taxon>
        <taxon>Malvoideae</taxon>
        <taxon>Gossypium</taxon>
    </lineage>
</organism>
<evidence type="ECO:0000256" key="9">
    <source>
        <dbReference type="ARBA" id="ARBA00022915"/>
    </source>
</evidence>
<keyword evidence="6" id="KW-0028">Amino-acid biosynthesis</keyword>
<dbReference type="GO" id="GO:0046983">
    <property type="term" value="F:protein dimerization activity"/>
    <property type="evidence" value="ECO:0007669"/>
    <property type="project" value="InterPro"/>
</dbReference>
<evidence type="ECO:0000256" key="6">
    <source>
        <dbReference type="ARBA" id="ARBA00022605"/>
    </source>
</evidence>
<dbReference type="Proteomes" id="UP000322667">
    <property type="component" value="Chromosome A13"/>
</dbReference>
<dbReference type="PANTHER" id="PTHR46278">
    <property type="entry name" value="DEHYDROGENASE, PUTATIVE-RELATED"/>
    <property type="match status" value="1"/>
</dbReference>
<dbReference type="CDD" id="cd18131">
    <property type="entry name" value="ASADH_C_bac_euk_like"/>
    <property type="match status" value="1"/>
</dbReference>
<dbReference type="UniPathway" id="UPA00034">
    <property type="reaction ID" value="UER00016"/>
</dbReference>
<reference evidence="17 18" key="1">
    <citation type="submission" date="2019-07" db="EMBL/GenBank/DDBJ databases">
        <title>WGS assembly of Gossypium tomentosum.</title>
        <authorList>
            <person name="Chen Z.J."/>
            <person name="Sreedasyam A."/>
            <person name="Ando A."/>
            <person name="Song Q."/>
            <person name="De L."/>
            <person name="Hulse-Kemp A."/>
            <person name="Ding M."/>
            <person name="Ye W."/>
            <person name="Kirkbride R."/>
            <person name="Jenkins J."/>
            <person name="Plott C."/>
            <person name="Lovell J."/>
            <person name="Lin Y.-M."/>
            <person name="Vaughn R."/>
            <person name="Liu B."/>
            <person name="Li W."/>
            <person name="Simpson S."/>
            <person name="Scheffler B."/>
            <person name="Saski C."/>
            <person name="Grover C."/>
            <person name="Hu G."/>
            <person name="Conover J."/>
            <person name="Carlson J."/>
            <person name="Shu S."/>
            <person name="Boston L."/>
            <person name="Williams M."/>
            <person name="Peterson D."/>
            <person name="Mcgee K."/>
            <person name="Jones D."/>
            <person name="Wendel J."/>
            <person name="Stelly D."/>
            <person name="Grimwood J."/>
            <person name="Schmutz J."/>
        </authorList>
    </citation>
    <scope>NUCLEOTIDE SEQUENCE [LARGE SCALE GENOMIC DNA]</scope>
    <source>
        <strain evidence="17">7179.01</strain>
    </source>
</reference>
<feature type="region of interest" description="Disordered" evidence="15">
    <location>
        <begin position="1"/>
        <end position="22"/>
    </location>
</feature>